<evidence type="ECO:0000313" key="2">
    <source>
        <dbReference type="Proteomes" id="UP000309450"/>
    </source>
</evidence>
<evidence type="ECO:0000313" key="1">
    <source>
        <dbReference type="EMBL" id="THD85100.1"/>
    </source>
</evidence>
<gene>
    <name evidence="1" type="ORF">E7811_05110</name>
</gene>
<accession>A0A4S3MRD9</accession>
<dbReference type="OrthoDB" id="7859107at2"/>
<dbReference type="RefSeq" id="WP_136393476.1">
    <property type="nucleotide sequence ID" value="NZ_SSND01000001.1"/>
</dbReference>
<reference evidence="1 2" key="1">
    <citation type="submission" date="2019-04" db="EMBL/GenBank/DDBJ databases">
        <title>Draft genome sequence of Gemmobacter aestuarii sp. nov.</title>
        <authorList>
            <person name="Hameed A."/>
            <person name="Lin S.-Y."/>
            <person name="Shahina M."/>
            <person name="Lai W.-A."/>
            <person name="Young C.-C."/>
        </authorList>
    </citation>
    <scope>NUCLEOTIDE SEQUENCE [LARGE SCALE GENOMIC DNA]</scope>
    <source>
        <strain evidence="1 2">CC-PW-75</strain>
    </source>
</reference>
<name>A0A4S3MRD9_9RHOB</name>
<organism evidence="1 2">
    <name type="scientific">Aliigemmobacter aestuarii</name>
    <dbReference type="NCBI Taxonomy" id="1445661"/>
    <lineage>
        <taxon>Bacteria</taxon>
        <taxon>Pseudomonadati</taxon>
        <taxon>Pseudomonadota</taxon>
        <taxon>Alphaproteobacteria</taxon>
        <taxon>Rhodobacterales</taxon>
        <taxon>Paracoccaceae</taxon>
        <taxon>Aliigemmobacter</taxon>
    </lineage>
</organism>
<dbReference type="EMBL" id="SSND01000001">
    <property type="protein sequence ID" value="THD85100.1"/>
    <property type="molecule type" value="Genomic_DNA"/>
</dbReference>
<protein>
    <submittedName>
        <fullName evidence="1">Uncharacterized protein</fullName>
    </submittedName>
</protein>
<keyword evidence="2" id="KW-1185">Reference proteome</keyword>
<proteinExistence type="predicted"/>
<sequence>MPILLVVLLIAVLAFAWVSRRGSTLTRSCRWRQDRRAGADVWRCAACGALMHRPDGRAPNDCLRDHPEKAD</sequence>
<dbReference type="AlphaFoldDB" id="A0A4S3MRD9"/>
<comment type="caution">
    <text evidence="1">The sequence shown here is derived from an EMBL/GenBank/DDBJ whole genome shotgun (WGS) entry which is preliminary data.</text>
</comment>
<dbReference type="Proteomes" id="UP000309450">
    <property type="component" value="Unassembled WGS sequence"/>
</dbReference>